<dbReference type="PROSITE" id="PS51192">
    <property type="entry name" value="HELICASE_ATP_BIND_1"/>
    <property type="match status" value="1"/>
</dbReference>
<dbReference type="InterPro" id="IPR050079">
    <property type="entry name" value="DEAD_box_RNA_helicase"/>
</dbReference>
<dbReference type="Gene3D" id="3.40.50.300">
    <property type="entry name" value="P-loop containing nucleotide triphosphate hydrolases"/>
    <property type="match status" value="2"/>
</dbReference>
<evidence type="ECO:0000313" key="15">
    <source>
        <dbReference type="Proteomes" id="UP000322899"/>
    </source>
</evidence>
<feature type="region of interest" description="Disordered" evidence="11">
    <location>
        <begin position="347"/>
        <end position="492"/>
    </location>
</feature>
<keyword evidence="2" id="KW-0547">Nucleotide-binding</keyword>
<evidence type="ECO:0000256" key="8">
    <source>
        <dbReference type="ARBA" id="ARBA00047984"/>
    </source>
</evidence>
<evidence type="ECO:0000259" key="13">
    <source>
        <dbReference type="PROSITE" id="PS51195"/>
    </source>
</evidence>
<feature type="short sequence motif" description="Q motif" evidence="9">
    <location>
        <begin position="32"/>
        <end position="60"/>
    </location>
</feature>
<dbReference type="PANTHER" id="PTHR47959:SF21">
    <property type="entry name" value="DEAD-BOX HELICASE 56"/>
    <property type="match status" value="1"/>
</dbReference>
<evidence type="ECO:0000259" key="12">
    <source>
        <dbReference type="PROSITE" id="PS51192"/>
    </source>
</evidence>
<dbReference type="InterPro" id="IPR001650">
    <property type="entry name" value="Helicase_C-like"/>
</dbReference>
<dbReference type="PROSITE" id="PS51195">
    <property type="entry name" value="Q_MOTIF"/>
    <property type="match status" value="1"/>
</dbReference>
<evidence type="ECO:0000256" key="5">
    <source>
        <dbReference type="ARBA" id="ARBA00022840"/>
    </source>
</evidence>
<dbReference type="Proteomes" id="UP000322899">
    <property type="component" value="Unassembled WGS sequence"/>
</dbReference>
<accession>A0A5A8EJ98</accession>
<feature type="domain" description="DEAD-box RNA helicase Q" evidence="13">
    <location>
        <begin position="32"/>
        <end position="60"/>
    </location>
</feature>
<dbReference type="SMART" id="SM00487">
    <property type="entry name" value="DEXDc"/>
    <property type="match status" value="1"/>
</dbReference>
<feature type="compositionally biased region" description="Basic residues" evidence="11">
    <location>
        <begin position="755"/>
        <end position="768"/>
    </location>
</feature>
<dbReference type="Pfam" id="PF00271">
    <property type="entry name" value="Helicase_C"/>
    <property type="match status" value="2"/>
</dbReference>
<dbReference type="SUPFAM" id="SSF52540">
    <property type="entry name" value="P-loop containing nucleoside triphosphate hydrolases"/>
    <property type="match status" value="2"/>
</dbReference>
<reference evidence="14 15" key="1">
    <citation type="submission" date="2019-07" db="EMBL/GenBank/DDBJ databases">
        <title>Genomes of Cafeteria roenbergensis.</title>
        <authorList>
            <person name="Fischer M.G."/>
            <person name="Hackl T."/>
            <person name="Roman M."/>
        </authorList>
    </citation>
    <scope>NUCLEOTIDE SEQUENCE [LARGE SCALE GENOMIC DNA]</scope>
    <source>
        <strain evidence="14 15">E4-10P</strain>
    </source>
</reference>
<dbReference type="GO" id="GO:0005524">
    <property type="term" value="F:ATP binding"/>
    <property type="evidence" value="ECO:0007669"/>
    <property type="project" value="UniProtKB-KW"/>
</dbReference>
<evidence type="ECO:0000256" key="9">
    <source>
        <dbReference type="PROSITE-ProRule" id="PRU00552"/>
    </source>
</evidence>
<sequence length="775" mass="83053">MAAEAVPASAVAVRGAVAGVLNAKYLDNKAAFTDAELGLDRRLVAAVQQMGYVTPTLVQSKAIPLALEGRDLLVRAKTGSGKTAAYALAALQRVLARTQDGAAAASAGGGAPRVLVLVPTRELTAQTASVFEALAFFCRDVVSVASLASGSDESQAAALARDPDVLVGTPARVMAHLAAGKLVLDRLEQLIVDEADLVLSYGHGDDVKGVVRRLPRAVQTLLLSATLPQQLEDMRRVVLHSPAVLRLEDGASSTDGTLTQWVVEVGEEDRYLLLYALVKLRLVSGRAIFFVNDLDSCYRLKLFLEAFGIRAAVLNAELPANSRAHVLRQFHQGVFDYLIATDESLGVDAEDSDGEGGAEEALEEDDAEGDLIREGLGEVARAAAARDAEDEDEDEDDDDDDDDDEEEEEEDDDDEDEEDPQDEEDEDADDESADDSEEDDEEDDDEEDDDDDDEEEAKKRVAAAAAPRKRAREERSAAGEKAAKRERPSAEAVAIARRSARRQQRLRRLRADIEYGVARGVDFRGVGTVVNVDFPRTLHAYVHRIGRTARGGASGASLSFMRPGDAAAASIVERARATQAPAADGAPQPALLPFDKNEVTGFRYRVQQVLQSLRGRKVIREARAAELKNEMLNSERLKAHFEDNPDDLRVLRHDGPLLPSRVRPELATVPAYLLPNSVKAAAEAAAADSQAKRAGAASGGRKGAQGGQDPLKAYSKHAARMGVGAGTTLKVGPGAFTIGGGRAGAGASKAGRVQWKMRHRKGKFAKRASKGDRPF</sequence>
<evidence type="ECO:0000256" key="6">
    <source>
        <dbReference type="ARBA" id="ARBA00022884"/>
    </source>
</evidence>
<evidence type="ECO:0000256" key="2">
    <source>
        <dbReference type="ARBA" id="ARBA00022741"/>
    </source>
</evidence>
<dbReference type="EC" id="3.6.4.13" evidence="1"/>
<dbReference type="InterPro" id="IPR014014">
    <property type="entry name" value="RNA_helicase_DEAD_Q_motif"/>
</dbReference>
<feature type="compositionally biased region" description="Acidic residues" evidence="11">
    <location>
        <begin position="348"/>
        <end position="369"/>
    </location>
</feature>
<dbReference type="OrthoDB" id="1191041at2759"/>
<keyword evidence="5" id="KW-0067">ATP-binding</keyword>
<dbReference type="PANTHER" id="PTHR47959">
    <property type="entry name" value="ATP-DEPENDENT RNA HELICASE RHLE-RELATED"/>
    <property type="match status" value="1"/>
</dbReference>
<evidence type="ECO:0000256" key="4">
    <source>
        <dbReference type="ARBA" id="ARBA00022806"/>
    </source>
</evidence>
<dbReference type="InterPro" id="IPR011545">
    <property type="entry name" value="DEAD/DEAH_box_helicase_dom"/>
</dbReference>
<feature type="compositionally biased region" description="Acidic residues" evidence="11">
    <location>
        <begin position="388"/>
        <end position="455"/>
    </location>
</feature>
<evidence type="ECO:0000256" key="7">
    <source>
        <dbReference type="ARBA" id="ARBA00038041"/>
    </source>
</evidence>
<feature type="compositionally biased region" description="Basic and acidic residues" evidence="11">
    <location>
        <begin position="471"/>
        <end position="489"/>
    </location>
</feature>
<feature type="coiled-coil region" evidence="10">
    <location>
        <begin position="610"/>
        <end position="644"/>
    </location>
</feature>
<comment type="caution">
    <text evidence="14">The sequence shown here is derived from an EMBL/GenBank/DDBJ whole genome shotgun (WGS) entry which is preliminary data.</text>
</comment>
<organism evidence="14 15">
    <name type="scientific">Cafeteria roenbergensis</name>
    <name type="common">Marine flagellate</name>
    <dbReference type="NCBI Taxonomy" id="33653"/>
    <lineage>
        <taxon>Eukaryota</taxon>
        <taxon>Sar</taxon>
        <taxon>Stramenopiles</taxon>
        <taxon>Bigyra</taxon>
        <taxon>Opalozoa</taxon>
        <taxon>Bicosoecida</taxon>
        <taxon>Cafeteriaceae</taxon>
        <taxon>Cafeteria</taxon>
    </lineage>
</organism>
<dbReference type="CDD" id="cd17961">
    <property type="entry name" value="DEADc_DDX56"/>
    <property type="match status" value="1"/>
</dbReference>
<dbReference type="Pfam" id="PF00270">
    <property type="entry name" value="DEAD"/>
    <property type="match status" value="1"/>
</dbReference>
<comment type="similarity">
    <text evidence="7">Belongs to the DEAD box helicase family. DDX56/DBP9 subfamily.</text>
</comment>
<protein>
    <recommendedName>
        <fullName evidence="1">RNA helicase</fullName>
        <ecNumber evidence="1">3.6.4.13</ecNumber>
    </recommendedName>
</protein>
<dbReference type="GO" id="GO:0005829">
    <property type="term" value="C:cytosol"/>
    <property type="evidence" value="ECO:0007669"/>
    <property type="project" value="TreeGrafter"/>
</dbReference>
<feature type="region of interest" description="Disordered" evidence="11">
    <location>
        <begin position="742"/>
        <end position="775"/>
    </location>
</feature>
<dbReference type="InterPro" id="IPR027417">
    <property type="entry name" value="P-loop_NTPase"/>
</dbReference>
<evidence type="ECO:0000256" key="10">
    <source>
        <dbReference type="SAM" id="Coils"/>
    </source>
</evidence>
<evidence type="ECO:0000256" key="1">
    <source>
        <dbReference type="ARBA" id="ARBA00012552"/>
    </source>
</evidence>
<keyword evidence="6" id="KW-0694">RNA-binding</keyword>
<dbReference type="AlphaFoldDB" id="A0A5A8EJ98"/>
<evidence type="ECO:0000256" key="3">
    <source>
        <dbReference type="ARBA" id="ARBA00022801"/>
    </source>
</evidence>
<gene>
    <name evidence="14" type="ORF">FNF27_01998</name>
</gene>
<dbReference type="EMBL" id="VLTO01000007">
    <property type="protein sequence ID" value="KAA0176717.1"/>
    <property type="molecule type" value="Genomic_DNA"/>
</dbReference>
<comment type="catalytic activity">
    <reaction evidence="8">
        <text>ATP + H2O = ADP + phosphate + H(+)</text>
        <dbReference type="Rhea" id="RHEA:13065"/>
        <dbReference type="ChEBI" id="CHEBI:15377"/>
        <dbReference type="ChEBI" id="CHEBI:15378"/>
        <dbReference type="ChEBI" id="CHEBI:30616"/>
        <dbReference type="ChEBI" id="CHEBI:43474"/>
        <dbReference type="ChEBI" id="CHEBI:456216"/>
        <dbReference type="EC" id="3.6.4.13"/>
    </reaction>
</comment>
<proteinExistence type="inferred from homology"/>
<dbReference type="GO" id="GO:0016787">
    <property type="term" value="F:hydrolase activity"/>
    <property type="evidence" value="ECO:0007669"/>
    <property type="project" value="UniProtKB-KW"/>
</dbReference>
<dbReference type="SMART" id="SM00490">
    <property type="entry name" value="HELICc"/>
    <property type="match status" value="1"/>
</dbReference>
<keyword evidence="4" id="KW-0347">Helicase</keyword>
<evidence type="ECO:0000256" key="11">
    <source>
        <dbReference type="SAM" id="MobiDB-lite"/>
    </source>
</evidence>
<name>A0A5A8EJ98_CAFRO</name>
<keyword evidence="3" id="KW-0378">Hydrolase</keyword>
<dbReference type="InterPro" id="IPR014001">
    <property type="entry name" value="Helicase_ATP-bd"/>
</dbReference>
<evidence type="ECO:0000313" key="14">
    <source>
        <dbReference type="EMBL" id="KAA0176717.1"/>
    </source>
</evidence>
<keyword evidence="10" id="KW-0175">Coiled coil</keyword>
<dbReference type="GO" id="GO:0003676">
    <property type="term" value="F:nucleic acid binding"/>
    <property type="evidence" value="ECO:0007669"/>
    <property type="project" value="InterPro"/>
</dbReference>
<dbReference type="GO" id="GO:0003724">
    <property type="term" value="F:RNA helicase activity"/>
    <property type="evidence" value="ECO:0007669"/>
    <property type="project" value="InterPro"/>
</dbReference>
<feature type="domain" description="Helicase ATP-binding" evidence="12">
    <location>
        <begin position="63"/>
        <end position="245"/>
    </location>
</feature>